<name>A0ABU9DJC9_9BACL</name>
<proteinExistence type="predicted"/>
<dbReference type="Pfam" id="PF09648">
    <property type="entry name" value="YycI"/>
    <property type="match status" value="1"/>
</dbReference>
<gene>
    <name evidence="2" type="primary">yycI</name>
    <name evidence="2" type="ORF">WMW72_13805</name>
</gene>
<evidence type="ECO:0000313" key="2">
    <source>
        <dbReference type="EMBL" id="MEK8128974.1"/>
    </source>
</evidence>
<dbReference type="EMBL" id="JBBPCC010000008">
    <property type="protein sequence ID" value="MEK8128974.1"/>
    <property type="molecule type" value="Genomic_DNA"/>
</dbReference>
<organism evidence="2 3">
    <name type="scientific">Paenibacillus filicis</name>
    <dbReference type="NCBI Taxonomy" id="669464"/>
    <lineage>
        <taxon>Bacteria</taxon>
        <taxon>Bacillati</taxon>
        <taxon>Bacillota</taxon>
        <taxon>Bacilli</taxon>
        <taxon>Bacillales</taxon>
        <taxon>Paenibacillaceae</taxon>
        <taxon>Paenibacillus</taxon>
    </lineage>
</organism>
<evidence type="ECO:0000259" key="1">
    <source>
        <dbReference type="Pfam" id="PF09648"/>
    </source>
</evidence>
<dbReference type="Proteomes" id="UP001469365">
    <property type="component" value="Unassembled WGS sequence"/>
</dbReference>
<sequence>MDWGRAKTILILSFLLLNIILAVQLGSSRSDLLNDFGTNPESQAQEELQRLMKLNNIQIPSDIPKETPKLKEIVVKFDERSNPDKAMALSSPFKFDPLINKGTFKDMLARTGIPYTESYQFDPVASRSGAYVFHQLFGQLPMFEVQLELLEKDGIVTSYKQGYVEVQSEGVQKEQTVISPYIVLASLIENYLPPGSVITGVRLGYHGQVYNSQTMYMVPSWRVSLNNGDPYFIHAINGAVEAPQNKRP</sequence>
<dbReference type="InterPro" id="IPR018604">
    <property type="entry name" value="YycI-like"/>
</dbReference>
<feature type="domain" description="Regulatory protein YycH-like" evidence="1">
    <location>
        <begin position="87"/>
        <end position="235"/>
    </location>
</feature>
<evidence type="ECO:0000313" key="3">
    <source>
        <dbReference type="Proteomes" id="UP001469365"/>
    </source>
</evidence>
<dbReference type="Gene3D" id="2.40.128.690">
    <property type="entry name" value="YycH protein, domain 3-like"/>
    <property type="match status" value="1"/>
</dbReference>
<reference evidence="2 3" key="1">
    <citation type="submission" date="2024-04" db="EMBL/GenBank/DDBJ databases">
        <title>draft genome sequnece of Paenibacillus filicis.</title>
        <authorList>
            <person name="Kim D.-U."/>
        </authorList>
    </citation>
    <scope>NUCLEOTIDE SEQUENCE [LARGE SCALE GENOMIC DNA]</scope>
    <source>
        <strain evidence="2 3">KACC14197</strain>
    </source>
</reference>
<comment type="caution">
    <text evidence="2">The sequence shown here is derived from an EMBL/GenBank/DDBJ whole genome shotgun (WGS) entry which is preliminary data.</text>
</comment>
<keyword evidence="3" id="KW-1185">Reference proteome</keyword>
<protein>
    <submittedName>
        <fullName evidence="2">Two-component system regulatory protein YycI</fullName>
    </submittedName>
</protein>
<dbReference type="RefSeq" id="WP_341416072.1">
    <property type="nucleotide sequence ID" value="NZ_JBBPCC010000008.1"/>
</dbReference>
<accession>A0ABU9DJC9</accession>